<feature type="region of interest" description="Disordered" evidence="1">
    <location>
        <begin position="1"/>
        <end position="27"/>
    </location>
</feature>
<dbReference type="Proteomes" id="UP001596047">
    <property type="component" value="Unassembled WGS sequence"/>
</dbReference>
<reference evidence="3" key="1">
    <citation type="journal article" date="2019" name="Int. J. Syst. Evol. Microbiol.">
        <title>The Global Catalogue of Microorganisms (GCM) 10K type strain sequencing project: providing services to taxonomists for standard genome sequencing and annotation.</title>
        <authorList>
            <consortium name="The Broad Institute Genomics Platform"/>
            <consortium name="The Broad Institute Genome Sequencing Center for Infectious Disease"/>
            <person name="Wu L."/>
            <person name="Ma J."/>
        </authorList>
    </citation>
    <scope>NUCLEOTIDE SEQUENCE [LARGE SCALE GENOMIC DNA]</scope>
    <source>
        <strain evidence="3">CGMCC 1.3240</strain>
    </source>
</reference>
<name>A0ABW0VVH4_9BACL</name>
<keyword evidence="3" id="KW-1185">Reference proteome</keyword>
<evidence type="ECO:0000256" key="1">
    <source>
        <dbReference type="SAM" id="MobiDB-lite"/>
    </source>
</evidence>
<evidence type="ECO:0000313" key="2">
    <source>
        <dbReference type="EMBL" id="MFC5649890.1"/>
    </source>
</evidence>
<feature type="compositionally biased region" description="Basic and acidic residues" evidence="1">
    <location>
        <begin position="1"/>
        <end position="13"/>
    </location>
</feature>
<accession>A0ABW0VVH4</accession>
<sequence length="45" mass="4992">MHPKSSTDPRHQNEAGQMPDYAKIPVDSNIEQNIARIIGDLGKSM</sequence>
<comment type="caution">
    <text evidence="2">The sequence shown here is derived from an EMBL/GenBank/DDBJ whole genome shotgun (WGS) entry which is preliminary data.</text>
</comment>
<organism evidence="2 3">
    <name type="scientific">Paenibacillus solisilvae</name>
    <dbReference type="NCBI Taxonomy" id="2486751"/>
    <lineage>
        <taxon>Bacteria</taxon>
        <taxon>Bacillati</taxon>
        <taxon>Bacillota</taxon>
        <taxon>Bacilli</taxon>
        <taxon>Bacillales</taxon>
        <taxon>Paenibacillaceae</taxon>
        <taxon>Paenibacillus</taxon>
    </lineage>
</organism>
<dbReference type="EMBL" id="JBHSOW010000042">
    <property type="protein sequence ID" value="MFC5649890.1"/>
    <property type="molecule type" value="Genomic_DNA"/>
</dbReference>
<dbReference type="RefSeq" id="WP_379188433.1">
    <property type="nucleotide sequence ID" value="NZ_JBHSOW010000042.1"/>
</dbReference>
<evidence type="ECO:0000313" key="3">
    <source>
        <dbReference type="Proteomes" id="UP001596047"/>
    </source>
</evidence>
<proteinExistence type="predicted"/>
<protein>
    <submittedName>
        <fullName evidence="2">Uncharacterized protein</fullName>
    </submittedName>
</protein>
<gene>
    <name evidence="2" type="ORF">ACFPYJ_12315</name>
</gene>